<feature type="domain" description="H repeat-associated protein N-terminal" evidence="1">
    <location>
        <begin position="99"/>
        <end position="180"/>
    </location>
</feature>
<dbReference type="InterPro" id="IPR051698">
    <property type="entry name" value="Transposase_11-like"/>
</dbReference>
<dbReference type="Proteomes" id="UP000250086">
    <property type="component" value="Unassembled WGS sequence"/>
</dbReference>
<evidence type="ECO:0000313" key="2">
    <source>
        <dbReference type="EMBL" id="SPT69466.1"/>
    </source>
</evidence>
<dbReference type="RefSeq" id="WP_113743634.1">
    <property type="nucleotide sequence ID" value="NZ_UAPV01000001.1"/>
</dbReference>
<keyword evidence="3" id="KW-1185">Reference proteome</keyword>
<protein>
    <submittedName>
        <fullName evidence="2">Transposase</fullName>
    </submittedName>
</protein>
<dbReference type="PANTHER" id="PTHR30298">
    <property type="entry name" value="H REPEAT-ASSOCIATED PREDICTED TRANSPOSASE"/>
    <property type="match status" value="1"/>
</dbReference>
<evidence type="ECO:0000259" key="1">
    <source>
        <dbReference type="Pfam" id="PF13808"/>
    </source>
</evidence>
<proteinExistence type="predicted"/>
<sequence length="502" mass="57329">MTVFQVSQGLQDVVARSRSRSAIPKASLSFEEKYRNRRINQTLNKFSKNQFDIDYEIEKLEDDIEIEFLSLQKMLKRLKSSKLDQILNFQQKIRRLFIDTRSENSLVYTLDVVLCVILFAKLQGRTDANEIAEFYNQNYPQLHALIDGMPDPEHSLSPASVNRVLRMVDQEQMSKFFTEFFGVIPRAVTKAMNTPEEAKNSERIVLPIKNTLAFDGQELISTFVKGEQSRRKKKIAVTLYNCTEKLALDYYLTNKKNNEGLAFIQMFSTTEIKDAVIMADALNSTPYIAKLITQKGCDYLLPIKKNIRKKLNAALSEIFSSSLAKDALTVSRQETGHSRKEKIEISILDGSLLSDEVRGLYANINTIVMYTKATSKIINGKEVSSTSNTRYYISSLQYGEESTLHQIARSIDEYWAIETYHHGHLDCGSLAQDDLQSCNDNLIANHVGINKIVHNIHSFIRNSANTDNSGRPPTFKSIAEKFRSRPLDYTLHRLIEFFGHSE</sequence>
<accession>A0A2X0V8L1</accession>
<organism evidence="2 3">
    <name type="scientific">Anaerobiospirillum thomasii</name>
    <dbReference type="NCBI Taxonomy" id="179995"/>
    <lineage>
        <taxon>Bacteria</taxon>
        <taxon>Pseudomonadati</taxon>
        <taxon>Pseudomonadota</taxon>
        <taxon>Gammaproteobacteria</taxon>
        <taxon>Aeromonadales</taxon>
        <taxon>Succinivibrionaceae</taxon>
        <taxon>Anaerobiospirillum</taxon>
    </lineage>
</organism>
<evidence type="ECO:0000313" key="3">
    <source>
        <dbReference type="Proteomes" id="UP000250086"/>
    </source>
</evidence>
<dbReference type="Pfam" id="PF13808">
    <property type="entry name" value="DDE_Tnp_1_assoc"/>
    <property type="match status" value="1"/>
</dbReference>
<dbReference type="NCBIfam" id="NF033564">
    <property type="entry name" value="transpos_ISAs1"/>
    <property type="match status" value="1"/>
</dbReference>
<dbReference type="InterPro" id="IPR032806">
    <property type="entry name" value="YbfD_N"/>
</dbReference>
<dbReference type="AlphaFoldDB" id="A0A2X0V8L1"/>
<dbReference type="EMBL" id="UAPV01000001">
    <property type="protein sequence ID" value="SPT69466.1"/>
    <property type="molecule type" value="Genomic_DNA"/>
</dbReference>
<reference evidence="2 3" key="1">
    <citation type="submission" date="2018-06" db="EMBL/GenBank/DDBJ databases">
        <authorList>
            <consortium name="Pathogen Informatics"/>
            <person name="Doyle S."/>
        </authorList>
    </citation>
    <scope>NUCLEOTIDE SEQUENCE [LARGE SCALE GENOMIC DNA]</scope>
    <source>
        <strain evidence="2 3">NCTC13093</strain>
    </source>
</reference>
<dbReference type="PANTHER" id="PTHR30298:SF0">
    <property type="entry name" value="PROTEIN YBFL-RELATED"/>
    <property type="match status" value="1"/>
</dbReference>
<gene>
    <name evidence="2" type="ORF">NCTC13093_00843</name>
</gene>
<dbReference type="InterPro" id="IPR047647">
    <property type="entry name" value="ISAs1_transpos"/>
</dbReference>
<name>A0A2X0V8L1_9GAMM</name>